<keyword evidence="2" id="KW-1185">Reference proteome</keyword>
<feature type="non-terminal residue" evidence="1">
    <location>
        <position position="1"/>
    </location>
</feature>
<accession>A0ABN9PDU2</accession>
<comment type="caution">
    <text evidence="1">The sequence shown here is derived from an EMBL/GenBank/DDBJ whole genome shotgun (WGS) entry which is preliminary data.</text>
</comment>
<dbReference type="Proteomes" id="UP001189429">
    <property type="component" value="Unassembled WGS sequence"/>
</dbReference>
<gene>
    <name evidence="1" type="ORF">PCOR1329_LOCUS931</name>
</gene>
<reference evidence="1" key="1">
    <citation type="submission" date="2023-10" db="EMBL/GenBank/DDBJ databases">
        <authorList>
            <person name="Chen Y."/>
            <person name="Shah S."/>
            <person name="Dougan E. K."/>
            <person name="Thang M."/>
            <person name="Chan C."/>
        </authorList>
    </citation>
    <scope>NUCLEOTIDE SEQUENCE [LARGE SCALE GENOMIC DNA]</scope>
</reference>
<proteinExistence type="predicted"/>
<evidence type="ECO:0000313" key="2">
    <source>
        <dbReference type="Proteomes" id="UP001189429"/>
    </source>
</evidence>
<dbReference type="InterPro" id="IPR036291">
    <property type="entry name" value="NAD(P)-bd_dom_sf"/>
</dbReference>
<protein>
    <submittedName>
        <fullName evidence="1">Uncharacterized protein</fullName>
    </submittedName>
</protein>
<dbReference type="SUPFAM" id="SSF51735">
    <property type="entry name" value="NAD(P)-binding Rossmann-fold domains"/>
    <property type="match status" value="1"/>
</dbReference>
<name>A0ABN9PDU2_9DINO</name>
<organism evidence="1 2">
    <name type="scientific">Prorocentrum cordatum</name>
    <dbReference type="NCBI Taxonomy" id="2364126"/>
    <lineage>
        <taxon>Eukaryota</taxon>
        <taxon>Sar</taxon>
        <taxon>Alveolata</taxon>
        <taxon>Dinophyceae</taxon>
        <taxon>Prorocentrales</taxon>
        <taxon>Prorocentraceae</taxon>
        <taxon>Prorocentrum</taxon>
    </lineage>
</organism>
<feature type="non-terminal residue" evidence="1">
    <location>
        <position position="74"/>
    </location>
</feature>
<evidence type="ECO:0000313" key="1">
    <source>
        <dbReference type="EMBL" id="CAK0789312.1"/>
    </source>
</evidence>
<dbReference type="EMBL" id="CAUYUJ010000219">
    <property type="protein sequence ID" value="CAK0789312.1"/>
    <property type="molecule type" value="Genomic_DNA"/>
</dbReference>
<dbReference type="Gene3D" id="3.40.50.720">
    <property type="entry name" value="NAD(P)-binding Rossmann-like Domain"/>
    <property type="match status" value="1"/>
</dbReference>
<sequence length="74" mass="7596">VDVAFCALGARGGWTNGGDVAATELGAAVRFAQLCAAARVPHVTLLSSAWADRSSRLPYARAQGEAAEAFASME</sequence>